<keyword evidence="5" id="KW-0469">Meiosis</keyword>
<dbReference type="GO" id="GO:0000794">
    <property type="term" value="C:condensed nuclear chromosome"/>
    <property type="evidence" value="ECO:0007669"/>
    <property type="project" value="TreeGrafter"/>
</dbReference>
<dbReference type="GO" id="GO:0000709">
    <property type="term" value="P:meiotic joint molecule formation"/>
    <property type="evidence" value="ECO:0007669"/>
    <property type="project" value="TreeGrafter"/>
</dbReference>
<feature type="domain" description="Homologous-pairing protein 2 winged helix" evidence="7">
    <location>
        <begin position="25"/>
        <end position="84"/>
    </location>
</feature>
<evidence type="ECO:0000259" key="7">
    <source>
        <dbReference type="Pfam" id="PF07106"/>
    </source>
</evidence>
<dbReference type="PANTHER" id="PTHR15938:SF0">
    <property type="entry name" value="HOMOLOGOUS-PAIRING PROTEIN 2 HOMOLOG"/>
    <property type="match status" value="1"/>
</dbReference>
<dbReference type="InterPro" id="IPR010776">
    <property type="entry name" value="Hop2_WH_dom"/>
</dbReference>
<evidence type="ECO:0000256" key="2">
    <source>
        <dbReference type="ARBA" id="ARBA00007922"/>
    </source>
</evidence>
<dbReference type="GO" id="GO:0120230">
    <property type="term" value="F:recombinase activator activity"/>
    <property type="evidence" value="ECO:0007669"/>
    <property type="project" value="TreeGrafter"/>
</dbReference>
<evidence type="ECO:0000256" key="1">
    <source>
        <dbReference type="ARBA" id="ARBA00004123"/>
    </source>
</evidence>
<evidence type="ECO:0000256" key="4">
    <source>
        <dbReference type="ARBA" id="ARBA00023242"/>
    </source>
</evidence>
<dbReference type="GO" id="GO:0120231">
    <property type="term" value="C:DNA recombinase auxiliary factor complex"/>
    <property type="evidence" value="ECO:0007669"/>
    <property type="project" value="TreeGrafter"/>
</dbReference>
<comment type="caution">
    <text evidence="8">The sequence shown here is derived from an EMBL/GenBank/DDBJ whole genome shotgun (WGS) entry which is preliminary data.</text>
</comment>
<keyword evidence="9" id="KW-1185">Reference proteome</keyword>
<evidence type="ECO:0000256" key="6">
    <source>
        <dbReference type="SAM" id="MobiDB-lite"/>
    </source>
</evidence>
<dbReference type="GO" id="GO:0007129">
    <property type="term" value="P:homologous chromosome pairing at meiosis"/>
    <property type="evidence" value="ECO:0007669"/>
    <property type="project" value="TreeGrafter"/>
</dbReference>
<evidence type="ECO:0000256" key="3">
    <source>
        <dbReference type="ARBA" id="ARBA00023172"/>
    </source>
</evidence>
<name>A0A0B2V4H2_TOXCA</name>
<dbReference type="GO" id="GO:0010774">
    <property type="term" value="P:meiotic strand invasion involved in reciprocal meiotic recombination"/>
    <property type="evidence" value="ECO:0007669"/>
    <property type="project" value="TreeGrafter"/>
</dbReference>
<protein>
    <submittedName>
        <fullName evidence="8">Homologous-pairing protein 2-like protein</fullName>
    </submittedName>
</protein>
<evidence type="ECO:0000313" key="8">
    <source>
        <dbReference type="EMBL" id="KHN76458.1"/>
    </source>
</evidence>
<proteinExistence type="inferred from homology"/>
<dbReference type="Gene3D" id="1.10.10.10">
    <property type="entry name" value="Winged helix-like DNA-binding domain superfamily/Winged helix DNA-binding domain"/>
    <property type="match status" value="1"/>
</dbReference>
<dbReference type="Proteomes" id="UP000031036">
    <property type="component" value="Unassembled WGS sequence"/>
</dbReference>
<dbReference type="OrthoDB" id="272266at2759"/>
<accession>A0A0B2V4H2</accession>
<dbReference type="InterPro" id="IPR036388">
    <property type="entry name" value="WH-like_DNA-bd_sf"/>
</dbReference>
<feature type="region of interest" description="Disordered" evidence="6">
    <location>
        <begin position="156"/>
        <end position="177"/>
    </location>
</feature>
<organism evidence="8 9">
    <name type="scientific">Toxocara canis</name>
    <name type="common">Canine roundworm</name>
    <dbReference type="NCBI Taxonomy" id="6265"/>
    <lineage>
        <taxon>Eukaryota</taxon>
        <taxon>Metazoa</taxon>
        <taxon>Ecdysozoa</taxon>
        <taxon>Nematoda</taxon>
        <taxon>Chromadorea</taxon>
        <taxon>Rhabditida</taxon>
        <taxon>Spirurina</taxon>
        <taxon>Ascaridomorpha</taxon>
        <taxon>Ascaridoidea</taxon>
        <taxon>Toxocaridae</taxon>
        <taxon>Toxocara</taxon>
    </lineage>
</organism>
<reference evidence="8 9" key="1">
    <citation type="submission" date="2014-11" db="EMBL/GenBank/DDBJ databases">
        <title>Genetic blueprint of the zoonotic pathogen Toxocara canis.</title>
        <authorList>
            <person name="Zhu X.-Q."/>
            <person name="Korhonen P.K."/>
            <person name="Cai H."/>
            <person name="Young N.D."/>
            <person name="Nejsum P."/>
            <person name="von Samson-Himmelstjerna G."/>
            <person name="Boag P.R."/>
            <person name="Tan P."/>
            <person name="Li Q."/>
            <person name="Min J."/>
            <person name="Yang Y."/>
            <person name="Wang X."/>
            <person name="Fang X."/>
            <person name="Hall R.S."/>
            <person name="Hofmann A."/>
            <person name="Sternberg P.W."/>
            <person name="Jex A.R."/>
            <person name="Gasser R.B."/>
        </authorList>
    </citation>
    <scope>NUCLEOTIDE SEQUENCE [LARGE SCALE GENOMIC DNA]</scope>
    <source>
        <strain evidence="8">PN_DK_2014</strain>
    </source>
</reference>
<dbReference type="EMBL" id="JPKZ01002490">
    <property type="protein sequence ID" value="KHN76458.1"/>
    <property type="molecule type" value="Genomic_DNA"/>
</dbReference>
<comment type="subcellular location">
    <subcellularLocation>
        <location evidence="1">Nucleus</location>
    </subcellularLocation>
</comment>
<dbReference type="AlphaFoldDB" id="A0A0B2V4H2"/>
<keyword evidence="3" id="KW-0233">DNA recombination</keyword>
<dbReference type="GO" id="GO:0003690">
    <property type="term" value="F:double-stranded DNA binding"/>
    <property type="evidence" value="ECO:0007669"/>
    <property type="project" value="TreeGrafter"/>
</dbReference>
<dbReference type="OMA" id="QKYHREW"/>
<sequence>MANNLVTAMYCDDMMAFIHKNIKTMKVIAEYMMSQNRPYGATDVYNNLHQEFGKALVVNCLNSAVQSGVLREKVISKQKIYYANQDNIATCDERELAAMDREIADKTERLNEVNAQLKSLLNELRSLESSLTTPELIRSIDSLEIQLSEMEKQKSKLEASQDAVGAHEKKDAEQRYRNYDEMLRKRKRLAEEMISAIHENCPMKKKALLEEMGVEGD</sequence>
<comment type="similarity">
    <text evidence="2">Belongs to the HOP2 family.</text>
</comment>
<keyword evidence="4" id="KW-0539">Nucleus</keyword>
<dbReference type="STRING" id="6265.A0A0B2V4H2"/>
<gene>
    <name evidence="8" type="primary">Psmc3ip</name>
    <name evidence="8" type="ORF">Tcan_10991</name>
</gene>
<evidence type="ECO:0000313" key="9">
    <source>
        <dbReference type="Proteomes" id="UP000031036"/>
    </source>
</evidence>
<evidence type="ECO:0000256" key="5">
    <source>
        <dbReference type="ARBA" id="ARBA00023254"/>
    </source>
</evidence>
<dbReference type="Pfam" id="PF07106">
    <property type="entry name" value="WHD_TBPIP"/>
    <property type="match status" value="1"/>
</dbReference>
<dbReference type="PANTHER" id="PTHR15938">
    <property type="entry name" value="TBP-1 INTERACTING PROTEIN"/>
    <property type="match status" value="1"/>
</dbReference>